<evidence type="ECO:0000313" key="2">
    <source>
        <dbReference type="EMBL" id="QHT29053.1"/>
    </source>
</evidence>
<reference evidence="2" key="1">
    <citation type="journal article" date="2020" name="Nature">
        <title>Giant virus diversity and host interactions through global metagenomics.</title>
        <authorList>
            <person name="Schulz F."/>
            <person name="Roux S."/>
            <person name="Paez-Espino D."/>
            <person name="Jungbluth S."/>
            <person name="Walsh D.A."/>
            <person name="Denef V.J."/>
            <person name="McMahon K.D."/>
            <person name="Konstantinidis K.T."/>
            <person name="Eloe-Fadrosh E.A."/>
            <person name="Kyrpides N.C."/>
            <person name="Woyke T."/>
        </authorList>
    </citation>
    <scope>NUCLEOTIDE SEQUENCE</scope>
    <source>
        <strain evidence="2">GVMAG-M-3300001351-8</strain>
    </source>
</reference>
<keyword evidence="1" id="KW-0812">Transmembrane</keyword>
<accession>A0A6C0EKV2</accession>
<keyword evidence="1" id="KW-0472">Membrane</keyword>
<keyword evidence="1" id="KW-1133">Transmembrane helix</keyword>
<dbReference type="AlphaFoldDB" id="A0A6C0EKV2"/>
<organism evidence="2">
    <name type="scientific">viral metagenome</name>
    <dbReference type="NCBI Taxonomy" id="1070528"/>
    <lineage>
        <taxon>unclassified sequences</taxon>
        <taxon>metagenomes</taxon>
        <taxon>organismal metagenomes</taxon>
    </lineage>
</organism>
<protein>
    <recommendedName>
        <fullName evidence="3">CPW-WPC domain-containing protein</fullName>
    </recommendedName>
</protein>
<sequence>MDTFTIILVVLSIIFLSYYYYKQYKNWKDTQDKLTWPVEYNKCPDYWEHDGHHICKNVNNLGRCPLNNKGKLNKNGDVDFKLVSNIPDNTNIEKLDQSMNSGESLMKKCKWSKQCNTTWEGVDKLCA</sequence>
<evidence type="ECO:0000256" key="1">
    <source>
        <dbReference type="SAM" id="Phobius"/>
    </source>
</evidence>
<proteinExistence type="predicted"/>
<name>A0A6C0EKV2_9ZZZZ</name>
<evidence type="ECO:0008006" key="3">
    <source>
        <dbReference type="Google" id="ProtNLM"/>
    </source>
</evidence>
<feature type="transmembrane region" description="Helical" evidence="1">
    <location>
        <begin position="6"/>
        <end position="21"/>
    </location>
</feature>
<dbReference type="EMBL" id="MN738867">
    <property type="protein sequence ID" value="QHT29053.1"/>
    <property type="molecule type" value="Genomic_DNA"/>
</dbReference>